<keyword evidence="4" id="KW-1185">Reference proteome</keyword>
<evidence type="ECO:0000256" key="1">
    <source>
        <dbReference type="SAM" id="MobiDB-lite"/>
    </source>
</evidence>
<feature type="transmembrane region" description="Helical" evidence="2">
    <location>
        <begin position="43"/>
        <end position="63"/>
    </location>
</feature>
<feature type="region of interest" description="Disordered" evidence="1">
    <location>
        <begin position="543"/>
        <end position="599"/>
    </location>
</feature>
<feature type="compositionally biased region" description="Basic and acidic residues" evidence="1">
    <location>
        <begin position="545"/>
        <end position="566"/>
    </location>
</feature>
<proteinExistence type="predicted"/>
<feature type="transmembrane region" description="Helical" evidence="2">
    <location>
        <begin position="217"/>
        <end position="239"/>
    </location>
</feature>
<feature type="transmembrane region" description="Helical" evidence="2">
    <location>
        <begin position="78"/>
        <end position="99"/>
    </location>
</feature>
<keyword evidence="2" id="KW-1133">Transmembrane helix</keyword>
<feature type="transmembrane region" description="Helical" evidence="2">
    <location>
        <begin position="111"/>
        <end position="134"/>
    </location>
</feature>
<dbReference type="Proteomes" id="UP000053558">
    <property type="component" value="Unassembled WGS sequence"/>
</dbReference>
<reference evidence="4" key="1">
    <citation type="journal article" date="2012" name="Science">
        <title>The Paleozoic origin of enzymatic lignin decomposition reconstructed from 31 fungal genomes.</title>
        <authorList>
            <person name="Floudas D."/>
            <person name="Binder M."/>
            <person name="Riley R."/>
            <person name="Barry K."/>
            <person name="Blanchette R.A."/>
            <person name="Henrissat B."/>
            <person name="Martinez A.T."/>
            <person name="Otillar R."/>
            <person name="Spatafora J.W."/>
            <person name="Yadav J.S."/>
            <person name="Aerts A."/>
            <person name="Benoit I."/>
            <person name="Boyd A."/>
            <person name="Carlson A."/>
            <person name="Copeland A."/>
            <person name="Coutinho P.M."/>
            <person name="de Vries R.P."/>
            <person name="Ferreira P."/>
            <person name="Findley K."/>
            <person name="Foster B."/>
            <person name="Gaskell J."/>
            <person name="Glotzer D."/>
            <person name="Gorecki P."/>
            <person name="Heitman J."/>
            <person name="Hesse C."/>
            <person name="Hori C."/>
            <person name="Igarashi K."/>
            <person name="Jurgens J.A."/>
            <person name="Kallen N."/>
            <person name="Kersten P."/>
            <person name="Kohler A."/>
            <person name="Kuees U."/>
            <person name="Kumar T.K.A."/>
            <person name="Kuo A."/>
            <person name="LaButti K."/>
            <person name="Larrondo L.F."/>
            <person name="Lindquist E."/>
            <person name="Ling A."/>
            <person name="Lombard V."/>
            <person name="Lucas S."/>
            <person name="Lundell T."/>
            <person name="Martin R."/>
            <person name="McLaughlin D.J."/>
            <person name="Morgenstern I."/>
            <person name="Morin E."/>
            <person name="Murat C."/>
            <person name="Nagy L.G."/>
            <person name="Nolan M."/>
            <person name="Ohm R.A."/>
            <person name="Patyshakuliyeva A."/>
            <person name="Rokas A."/>
            <person name="Ruiz-Duenas F.J."/>
            <person name="Sabat G."/>
            <person name="Salamov A."/>
            <person name="Samejima M."/>
            <person name="Schmutz J."/>
            <person name="Slot J.C."/>
            <person name="St John F."/>
            <person name="Stenlid J."/>
            <person name="Sun H."/>
            <person name="Sun S."/>
            <person name="Syed K."/>
            <person name="Tsang A."/>
            <person name="Wiebenga A."/>
            <person name="Young D."/>
            <person name="Pisabarro A."/>
            <person name="Eastwood D.C."/>
            <person name="Martin F."/>
            <person name="Cullen D."/>
            <person name="Grigoriev I.V."/>
            <person name="Hibbett D.S."/>
        </authorList>
    </citation>
    <scope>NUCLEOTIDE SEQUENCE [LARGE SCALE GENOMIC DNA]</scope>
    <source>
        <strain evidence="4">RWD-64-598 SS2</strain>
    </source>
</reference>
<keyword evidence="2" id="KW-0472">Membrane</keyword>
<dbReference type="EMBL" id="JH711576">
    <property type="protein sequence ID" value="EIW83226.1"/>
    <property type="molecule type" value="Genomic_DNA"/>
</dbReference>
<protein>
    <submittedName>
        <fullName evidence="3">Uncharacterized protein</fullName>
    </submittedName>
</protein>
<feature type="transmembrane region" description="Helical" evidence="2">
    <location>
        <begin position="12"/>
        <end position="31"/>
    </location>
</feature>
<evidence type="ECO:0000313" key="3">
    <source>
        <dbReference type="EMBL" id="EIW83226.1"/>
    </source>
</evidence>
<dbReference type="AlphaFoldDB" id="A0A5M3MVR8"/>
<accession>A0A5M3MVR8</accession>
<comment type="caution">
    <text evidence="3">The sequence shown here is derived from an EMBL/GenBank/DDBJ whole genome shotgun (WGS) entry which is preliminary data.</text>
</comment>
<keyword evidence="2" id="KW-0812">Transmembrane</keyword>
<sequence length="620" mass="67563">MSESSDFVPTLILFPALSLVLLVLTIGLIFVTVRAPRPSRDSVVLLLLASMAILSGLIAGFGIQEALHAQSEGHTHQVLAALLESYASVCMMYMLAKYFPQSLAGRSTMRLVYALWGIVILVSFAASVVSVYSYEVVSPVLAPALALVACCIPMPLIIGILLNSQGIHLMGHKSDLTCFPARSETPCHGACPCLDCRRSDQPLEADNGLKQIVRKAAALLIIQSAALVYAVIRLGFVVVSSRQPYYRSRYDPVSHQGNGQDAPQSFDYNALQVSSSIKGLFVAHSVFLFLYVAGILVAIHAMAQNHTRSIGVRQSPRINKQAISPPRSIDPADFLTLRDPFASPPPLSPRSIRSASTEWTEALPAYPSGATLQSTFRVPRTSSERRITFDTLSQTSKGRQGKKQRSKQGSLRSRFTSQVTAASIIPAAKTKERVPFDAGEALLTQMLLQSLDLEAGRQRRVKFPARHAHRPTKHSDGLRGLSSPSVPEMSMAQIQVPKRVHYSSTPPALCSRWSSSTGSMASTDLMTLNSSHDTCSSSFVTISIEGRRSTDSEKTERPSTALEDRPPTPLEPCPSTLLETRTRVSLGQRPPTPLDPTRPQTLFSHLAIQNRPISITEEEM</sequence>
<feature type="transmembrane region" description="Helical" evidence="2">
    <location>
        <begin position="281"/>
        <end position="303"/>
    </location>
</feature>
<feature type="region of interest" description="Disordered" evidence="1">
    <location>
        <begin position="377"/>
        <end position="414"/>
    </location>
</feature>
<dbReference type="RefSeq" id="XP_007766550.1">
    <property type="nucleotide sequence ID" value="XM_007768360.1"/>
</dbReference>
<organism evidence="3 4">
    <name type="scientific">Coniophora puteana (strain RWD-64-598)</name>
    <name type="common">Brown rot fungus</name>
    <dbReference type="NCBI Taxonomy" id="741705"/>
    <lineage>
        <taxon>Eukaryota</taxon>
        <taxon>Fungi</taxon>
        <taxon>Dikarya</taxon>
        <taxon>Basidiomycota</taxon>
        <taxon>Agaricomycotina</taxon>
        <taxon>Agaricomycetes</taxon>
        <taxon>Agaricomycetidae</taxon>
        <taxon>Boletales</taxon>
        <taxon>Coniophorineae</taxon>
        <taxon>Coniophoraceae</taxon>
        <taxon>Coniophora</taxon>
    </lineage>
</organism>
<dbReference type="GeneID" id="19210208"/>
<evidence type="ECO:0000256" key="2">
    <source>
        <dbReference type="SAM" id="Phobius"/>
    </source>
</evidence>
<name>A0A5M3MVR8_CONPW</name>
<dbReference type="KEGG" id="cput:CONPUDRAFT_81251"/>
<feature type="transmembrane region" description="Helical" evidence="2">
    <location>
        <begin position="140"/>
        <end position="162"/>
    </location>
</feature>
<gene>
    <name evidence="3" type="ORF">CONPUDRAFT_81251</name>
</gene>
<evidence type="ECO:0000313" key="4">
    <source>
        <dbReference type="Proteomes" id="UP000053558"/>
    </source>
</evidence>